<dbReference type="AlphaFoldDB" id="A0A0C9YBC8"/>
<reference evidence="1 2" key="1">
    <citation type="submission" date="2014-04" db="EMBL/GenBank/DDBJ databases">
        <authorList>
            <consortium name="DOE Joint Genome Institute"/>
            <person name="Kuo A."/>
            <person name="Kohler A."/>
            <person name="Nagy L.G."/>
            <person name="Floudas D."/>
            <person name="Copeland A."/>
            <person name="Barry K.W."/>
            <person name="Cichocki N."/>
            <person name="Veneault-Fourrey C."/>
            <person name="LaButti K."/>
            <person name="Lindquist E.A."/>
            <person name="Lipzen A."/>
            <person name="Lundell T."/>
            <person name="Morin E."/>
            <person name="Murat C."/>
            <person name="Sun H."/>
            <person name="Tunlid A."/>
            <person name="Henrissat B."/>
            <person name="Grigoriev I.V."/>
            <person name="Hibbett D.S."/>
            <person name="Martin F."/>
            <person name="Nordberg H.P."/>
            <person name="Cantor M.N."/>
            <person name="Hua S.X."/>
        </authorList>
    </citation>
    <scope>NUCLEOTIDE SEQUENCE [LARGE SCALE GENOMIC DNA]</scope>
    <source>
        <strain evidence="1 2">LaAM-08-1</strain>
    </source>
</reference>
<organism evidence="1 2">
    <name type="scientific">Laccaria amethystina LaAM-08-1</name>
    <dbReference type="NCBI Taxonomy" id="1095629"/>
    <lineage>
        <taxon>Eukaryota</taxon>
        <taxon>Fungi</taxon>
        <taxon>Dikarya</taxon>
        <taxon>Basidiomycota</taxon>
        <taxon>Agaricomycotina</taxon>
        <taxon>Agaricomycetes</taxon>
        <taxon>Agaricomycetidae</taxon>
        <taxon>Agaricales</taxon>
        <taxon>Agaricineae</taxon>
        <taxon>Hydnangiaceae</taxon>
        <taxon>Laccaria</taxon>
    </lineage>
</organism>
<evidence type="ECO:0000313" key="1">
    <source>
        <dbReference type="EMBL" id="KIK07562.1"/>
    </source>
</evidence>
<name>A0A0C9YBC8_9AGAR</name>
<sequence length="80" mass="8987">MGMRTLEEDLRPGIYSRLCELATNYDCVVETLAWTKVVRSPRESQQIGVYKSVESTPGLAMRARLFAWSAFPKAGPSSFE</sequence>
<accession>A0A0C9YBC8</accession>
<protein>
    <submittedName>
        <fullName evidence="1">Uncharacterized protein</fullName>
    </submittedName>
</protein>
<evidence type="ECO:0000313" key="2">
    <source>
        <dbReference type="Proteomes" id="UP000054477"/>
    </source>
</evidence>
<proteinExistence type="predicted"/>
<dbReference type="HOGENOM" id="CLU_2590105_0_0_1"/>
<dbReference type="EMBL" id="KN838546">
    <property type="protein sequence ID" value="KIK07562.1"/>
    <property type="molecule type" value="Genomic_DNA"/>
</dbReference>
<keyword evidence="2" id="KW-1185">Reference proteome</keyword>
<dbReference type="Proteomes" id="UP000054477">
    <property type="component" value="Unassembled WGS sequence"/>
</dbReference>
<reference evidence="2" key="2">
    <citation type="submission" date="2015-01" db="EMBL/GenBank/DDBJ databases">
        <title>Evolutionary Origins and Diversification of the Mycorrhizal Mutualists.</title>
        <authorList>
            <consortium name="DOE Joint Genome Institute"/>
            <consortium name="Mycorrhizal Genomics Consortium"/>
            <person name="Kohler A."/>
            <person name="Kuo A."/>
            <person name="Nagy L.G."/>
            <person name="Floudas D."/>
            <person name="Copeland A."/>
            <person name="Barry K.W."/>
            <person name="Cichocki N."/>
            <person name="Veneault-Fourrey C."/>
            <person name="LaButti K."/>
            <person name="Lindquist E.A."/>
            <person name="Lipzen A."/>
            <person name="Lundell T."/>
            <person name="Morin E."/>
            <person name="Murat C."/>
            <person name="Riley R."/>
            <person name="Ohm R."/>
            <person name="Sun H."/>
            <person name="Tunlid A."/>
            <person name="Henrissat B."/>
            <person name="Grigoriev I.V."/>
            <person name="Hibbett D.S."/>
            <person name="Martin F."/>
        </authorList>
    </citation>
    <scope>NUCLEOTIDE SEQUENCE [LARGE SCALE GENOMIC DNA]</scope>
    <source>
        <strain evidence="2">LaAM-08-1</strain>
    </source>
</reference>
<gene>
    <name evidence="1" type="ORF">K443DRAFT_165780</name>
</gene>